<keyword evidence="1" id="KW-0472">Membrane</keyword>
<dbReference type="EMBL" id="CABPSM010000006">
    <property type="protein sequence ID" value="VVE06424.1"/>
    <property type="molecule type" value="Genomic_DNA"/>
</dbReference>
<reference evidence="2 3" key="1">
    <citation type="submission" date="2019-08" db="EMBL/GenBank/DDBJ databases">
        <authorList>
            <person name="Peeters C."/>
        </authorList>
    </citation>
    <scope>NUCLEOTIDE SEQUENCE [LARGE SCALE GENOMIC DNA]</scope>
    <source>
        <strain evidence="2 3">LMG 31112</strain>
    </source>
</reference>
<name>A0A5E4V458_9BURK</name>
<dbReference type="Proteomes" id="UP000343317">
    <property type="component" value="Unassembled WGS sequence"/>
</dbReference>
<evidence type="ECO:0000313" key="2">
    <source>
        <dbReference type="EMBL" id="VVE06424.1"/>
    </source>
</evidence>
<dbReference type="InterPro" id="IPR037185">
    <property type="entry name" value="EmrE-like"/>
</dbReference>
<organism evidence="2 3">
    <name type="scientific">Pandoraea horticolens</name>
    <dbReference type="NCBI Taxonomy" id="2508298"/>
    <lineage>
        <taxon>Bacteria</taxon>
        <taxon>Pseudomonadati</taxon>
        <taxon>Pseudomonadota</taxon>
        <taxon>Betaproteobacteria</taxon>
        <taxon>Burkholderiales</taxon>
        <taxon>Burkholderiaceae</taxon>
        <taxon>Pandoraea</taxon>
    </lineage>
</organism>
<dbReference type="RefSeq" id="WP_150620705.1">
    <property type="nucleotide sequence ID" value="NZ_CABPSM010000006.1"/>
</dbReference>
<evidence type="ECO:0000313" key="3">
    <source>
        <dbReference type="Proteomes" id="UP000343317"/>
    </source>
</evidence>
<feature type="transmembrane region" description="Helical" evidence="1">
    <location>
        <begin position="77"/>
        <end position="95"/>
    </location>
</feature>
<feature type="transmembrane region" description="Helical" evidence="1">
    <location>
        <begin position="6"/>
        <end position="28"/>
    </location>
</feature>
<keyword evidence="3" id="KW-1185">Reference proteome</keyword>
<feature type="transmembrane region" description="Helical" evidence="1">
    <location>
        <begin position="102"/>
        <end position="119"/>
    </location>
</feature>
<dbReference type="SUPFAM" id="SSF103481">
    <property type="entry name" value="Multidrug resistance efflux transporter EmrE"/>
    <property type="match status" value="1"/>
</dbReference>
<accession>A0A5E4V458</accession>
<sequence length="120" mass="13042">MRLSHIIILLTYACAMGVGQLLFKYVALHGVDPALPAAQRWIGLAANPTFVFSVVFYGTLTLAWIWILGFIPLSKGYPFTVMSLAVAGIGSHALFDEPLSPRFFIAIGFIAAGLLVLSWE</sequence>
<gene>
    <name evidence="2" type="primary">arnE</name>
    <name evidence="2" type="ORF">PHO31112_02395</name>
</gene>
<keyword evidence="1" id="KW-0812">Transmembrane</keyword>
<dbReference type="AlphaFoldDB" id="A0A5E4V458"/>
<keyword evidence="1" id="KW-1133">Transmembrane helix</keyword>
<proteinExistence type="predicted"/>
<dbReference type="Gene3D" id="1.10.3730.20">
    <property type="match status" value="1"/>
</dbReference>
<evidence type="ECO:0000256" key="1">
    <source>
        <dbReference type="SAM" id="Phobius"/>
    </source>
</evidence>
<protein>
    <submittedName>
        <fullName evidence="2">4-amino-4-deoxy-L-arabinose-phosphoundecaprenol flippase subunit ArnE</fullName>
    </submittedName>
</protein>
<feature type="transmembrane region" description="Helical" evidence="1">
    <location>
        <begin position="49"/>
        <end position="71"/>
    </location>
</feature>